<name>C1JZX4_HEV</name>
<organismHost>
    <name type="scientific">Pan troglodytes</name>
    <name type="common">Chimpanzee</name>
    <dbReference type="NCBI Taxonomy" id="9598"/>
</organismHost>
<organismHost>
    <name type="scientific">Macaca</name>
    <name type="common">macaques</name>
    <dbReference type="NCBI Taxonomy" id="9539"/>
</organismHost>
<accession>C1JZX4</accession>
<organismHost>
    <name type="scientific">Homo sapiens</name>
    <name type="common">Human</name>
    <dbReference type="NCBI Taxonomy" id="9606"/>
</organismHost>
<organismHost>
    <name type="scientific">Chlorocebus aethiops</name>
    <name type="common">Green monkey</name>
    <name type="synonym">Cercopithecus aethiops</name>
    <dbReference type="NCBI Taxonomy" id="9534"/>
</organismHost>
<organismHost>
    <name type="scientific">Saimiri</name>
    <name type="common">squirrel monkeys</name>
    <dbReference type="NCBI Taxonomy" id="9520"/>
</organismHost>
<organismHost>
    <name type="scientific">Callithrix</name>
    <dbReference type="NCBI Taxonomy" id="9481"/>
</organismHost>
<organismHost>
    <name type="scientific">Bandicota bengalensis</name>
    <name type="common">lesser bandicoot rat</name>
    <dbReference type="NCBI Taxonomy" id="69079"/>
</organismHost>
<dbReference type="EMBL" id="FJ769238">
    <property type="protein sequence ID" value="ACN94261.1"/>
    <property type="molecule type" value="Genomic_RNA"/>
</dbReference>
<organismHost>
    <name type="scientific">Cercopithecus hamlyni</name>
    <name type="common">Owl-faced monkey</name>
    <name type="synonym">Hamlyn's monkey</name>
    <dbReference type="NCBI Taxonomy" id="9536"/>
</organismHost>
<evidence type="ECO:0000313" key="1">
    <source>
        <dbReference type="EMBL" id="ACN94261.1"/>
    </source>
</evidence>
<protein>
    <submittedName>
        <fullName evidence="1">Truncated RdRp</fullName>
    </submittedName>
</protein>
<organismHost>
    <name type="scientific">Gallus gallus</name>
    <name type="common">Chicken</name>
    <dbReference type="NCBI Taxonomy" id="9031"/>
</organismHost>
<organism evidence="1">
    <name type="scientific">Hepatitis E virus</name>
    <name type="common">HEV</name>
    <dbReference type="NCBI Taxonomy" id="1678143"/>
    <lineage>
        <taxon>Viruses</taxon>
        <taxon>Riboviria</taxon>
        <taxon>Orthornavirae</taxon>
        <taxon>Kitrinoviricota</taxon>
        <taxon>Alsuviricetes</taxon>
        <taxon>Hepelivirales</taxon>
        <taxon>Hepeviridae</taxon>
        <taxon>Orthohepevirinae</taxon>
        <taxon>Paslahepevirus</taxon>
    </lineage>
</organism>
<organismHost>
    <name type="scientific">Mus musculus</name>
    <name type="common">Mouse</name>
    <dbReference type="NCBI Taxonomy" id="10090"/>
</organismHost>
<sequence>SAWSKTFCALFGPWFRAIEKEYWPCSRPISFMATPMRSQCLLPLCPGRGHVWYLKMTFRRF</sequence>
<proteinExistence type="predicted"/>
<reference evidence="1" key="2">
    <citation type="journal article" date="2013" name="Infect. Genet. Evol.">
        <title>Hepatitis E virus genotype 3 in humans and swine, Cuba.</title>
        <authorList>
            <person name="de la Caridad Montalvo Villalba M."/>
            <person name="Owot J.C."/>
            <person name="Corrreia B."/>
            <person name="Corredor M.B."/>
            <person name="Flaquet P.P."/>
            <person name="Frometa S.S."/>
            <person name="Wong M.S."/>
            <person name="Rodriguez Lay Lde L."/>
        </authorList>
    </citation>
    <scope>NUCLEOTIDE SEQUENCE</scope>
    <source>
        <strain evidence="1">CUB25-2008</strain>
    </source>
</reference>
<organismHost>
    <name type="scientific">Sus scrofa</name>
    <name type="common">Pig</name>
    <dbReference type="NCBI Taxonomy" id="9823"/>
</organismHost>
<feature type="non-terminal residue" evidence="1">
    <location>
        <position position="1"/>
    </location>
</feature>
<reference evidence="1" key="1">
    <citation type="submission" date="2009-02" db="EMBL/GenBank/DDBJ databases">
        <authorList>
            <person name="Montalvo Villalba M.C."/>
            <person name="Eduardo Correia B."/>
            <person name="Bello Corredor M."/>
            <person name="Sariego Frometa S."/>
            <person name="Sanchez Wong M."/>
            <person name="Gutierrez Moreno A."/>
            <person name="Kouri Cardella V."/>
            <person name="Rodriguez R."/>
            <person name="Rodriguez Lay L.A."/>
        </authorList>
    </citation>
    <scope>NUCLEOTIDE SEQUENCE</scope>
    <source>
        <strain evidence="1">CUB25-2008</strain>
    </source>
</reference>